<gene>
    <name evidence="3" type="ORF">J2X26_001831</name>
</gene>
<sequence>MTATSTHVGRFRFGAATDRWWWSDHMFLIHGMQPGDVVPTRELLLTHVQRDDRAVVGEALDGCIEELDPRAAIYCLVDMSGTAHRVVMAVAGDGDGDLTGFLVDVTAAHDAFLAERVNAELTLALESHAAIDQAKGILMLTYGVDEDAAFGILKQSSQRHNTRLRELAGRVVRTAAVGLESISRELLDEALCAAPEPDAQAPCGRRRHLDLHAERTADESILRVAGAVDLSNRDELADAISMAMLGAADVRRVTVDVRGLGRIGPAAVDVLTAALRRSTAHGITLTIVGGGLGDSAASTAAHGSSIASRS</sequence>
<dbReference type="InterPro" id="IPR036513">
    <property type="entry name" value="STAS_dom_sf"/>
</dbReference>
<dbReference type="Pfam" id="PF03861">
    <property type="entry name" value="ANTAR"/>
    <property type="match status" value="1"/>
</dbReference>
<dbReference type="Gene3D" id="3.30.750.24">
    <property type="entry name" value="STAS domain"/>
    <property type="match status" value="1"/>
</dbReference>
<accession>A0ABU0EE23</accession>
<dbReference type="Gene3D" id="3.30.450.20">
    <property type="entry name" value="PAS domain"/>
    <property type="match status" value="1"/>
</dbReference>
<protein>
    <submittedName>
        <fullName evidence="3">Anti-anti-sigma regulatory factor</fullName>
    </submittedName>
</protein>
<dbReference type="SUPFAM" id="SSF52091">
    <property type="entry name" value="SpoIIaa-like"/>
    <property type="match status" value="1"/>
</dbReference>
<dbReference type="PROSITE" id="PS50921">
    <property type="entry name" value="ANTAR"/>
    <property type="match status" value="1"/>
</dbReference>
<reference evidence="3 4" key="1">
    <citation type="submission" date="2023-07" db="EMBL/GenBank/DDBJ databases">
        <title>Sorghum-associated microbial communities from plants grown in Nebraska, USA.</title>
        <authorList>
            <person name="Schachtman D."/>
        </authorList>
    </citation>
    <scope>NUCLEOTIDE SEQUENCE [LARGE SCALE GENOMIC DNA]</scope>
    <source>
        <strain evidence="3 4">BE332</strain>
    </source>
</reference>
<dbReference type="Proteomes" id="UP001239626">
    <property type="component" value="Unassembled WGS sequence"/>
</dbReference>
<name>A0ABU0EE23_9CELL</name>
<dbReference type="InterPro" id="IPR002645">
    <property type="entry name" value="STAS_dom"/>
</dbReference>
<proteinExistence type="predicted"/>
<dbReference type="InterPro" id="IPR005561">
    <property type="entry name" value="ANTAR"/>
</dbReference>
<feature type="domain" description="ANTAR" evidence="2">
    <location>
        <begin position="111"/>
        <end position="172"/>
    </location>
</feature>
<dbReference type="Pfam" id="PF13466">
    <property type="entry name" value="STAS_2"/>
    <property type="match status" value="1"/>
</dbReference>
<dbReference type="Gene3D" id="1.10.10.10">
    <property type="entry name" value="Winged helix-like DNA-binding domain superfamily/Winged helix DNA-binding domain"/>
    <property type="match status" value="1"/>
</dbReference>
<evidence type="ECO:0000313" key="4">
    <source>
        <dbReference type="Proteomes" id="UP001239626"/>
    </source>
</evidence>
<evidence type="ECO:0000259" key="1">
    <source>
        <dbReference type="PROSITE" id="PS50801"/>
    </source>
</evidence>
<dbReference type="InterPro" id="IPR036388">
    <property type="entry name" value="WH-like_DNA-bd_sf"/>
</dbReference>
<dbReference type="SUPFAM" id="SSF52172">
    <property type="entry name" value="CheY-like"/>
    <property type="match status" value="1"/>
</dbReference>
<dbReference type="RefSeq" id="WP_307491618.1">
    <property type="nucleotide sequence ID" value="NZ_JAUSVB010000002.1"/>
</dbReference>
<dbReference type="InterPro" id="IPR058548">
    <property type="entry name" value="MlaB-like_STAS"/>
</dbReference>
<dbReference type="InterPro" id="IPR011006">
    <property type="entry name" value="CheY-like_superfamily"/>
</dbReference>
<dbReference type="PROSITE" id="PS50801">
    <property type="entry name" value="STAS"/>
    <property type="match status" value="1"/>
</dbReference>
<comment type="caution">
    <text evidence="3">The sequence shown here is derived from an EMBL/GenBank/DDBJ whole genome shotgun (WGS) entry which is preliminary data.</text>
</comment>
<feature type="domain" description="STAS" evidence="1">
    <location>
        <begin position="209"/>
        <end position="289"/>
    </location>
</feature>
<dbReference type="SMART" id="SM01012">
    <property type="entry name" value="ANTAR"/>
    <property type="match status" value="1"/>
</dbReference>
<organism evidence="3 4">
    <name type="scientific">Cellulomonas humilata</name>
    <dbReference type="NCBI Taxonomy" id="144055"/>
    <lineage>
        <taxon>Bacteria</taxon>
        <taxon>Bacillati</taxon>
        <taxon>Actinomycetota</taxon>
        <taxon>Actinomycetes</taxon>
        <taxon>Micrococcales</taxon>
        <taxon>Cellulomonadaceae</taxon>
        <taxon>Cellulomonas</taxon>
    </lineage>
</organism>
<keyword evidence="4" id="KW-1185">Reference proteome</keyword>
<evidence type="ECO:0000259" key="2">
    <source>
        <dbReference type="PROSITE" id="PS50921"/>
    </source>
</evidence>
<evidence type="ECO:0000313" key="3">
    <source>
        <dbReference type="EMBL" id="MDQ0373520.1"/>
    </source>
</evidence>
<dbReference type="EMBL" id="JAUSVB010000002">
    <property type="protein sequence ID" value="MDQ0373520.1"/>
    <property type="molecule type" value="Genomic_DNA"/>
</dbReference>